<dbReference type="InterPro" id="IPR058781">
    <property type="entry name" value="HH_AprE-like"/>
</dbReference>
<dbReference type="Pfam" id="PF25994">
    <property type="entry name" value="HH_AprE"/>
    <property type="match status" value="1"/>
</dbReference>
<evidence type="ECO:0000259" key="11">
    <source>
        <dbReference type="Pfam" id="PF25994"/>
    </source>
</evidence>
<evidence type="ECO:0000256" key="8">
    <source>
        <dbReference type="ARBA" id="ARBA00023136"/>
    </source>
</evidence>
<dbReference type="EMBL" id="BMWW01000001">
    <property type="protein sequence ID" value="GGY73677.1"/>
    <property type="molecule type" value="Genomic_DNA"/>
</dbReference>
<reference evidence="13" key="1">
    <citation type="journal article" date="2014" name="Int. J. Syst. Evol. Microbiol.">
        <title>Complete genome sequence of Corynebacterium casei LMG S-19264T (=DSM 44701T), isolated from a smear-ripened cheese.</title>
        <authorList>
            <consortium name="US DOE Joint Genome Institute (JGI-PGF)"/>
            <person name="Walter F."/>
            <person name="Albersmeier A."/>
            <person name="Kalinowski J."/>
            <person name="Ruckert C."/>
        </authorList>
    </citation>
    <scope>NUCLEOTIDE SEQUENCE</scope>
    <source>
        <strain evidence="13">KCTC 12344</strain>
    </source>
</reference>
<evidence type="ECO:0000256" key="3">
    <source>
        <dbReference type="ARBA" id="ARBA00022448"/>
    </source>
</evidence>
<name>A0A4P7BEQ3_9BURK</name>
<dbReference type="AlphaFoldDB" id="A0A4P7BEQ3"/>
<reference evidence="14 15" key="2">
    <citation type="submission" date="2019-03" db="EMBL/GenBank/DDBJ databases">
        <title>Draft Genome Sequences of Six Type Strains of the Genus Massilia.</title>
        <authorList>
            <person name="Miess H."/>
            <person name="Frediansyhah A."/>
            <person name="Gross H."/>
        </authorList>
    </citation>
    <scope>NUCLEOTIDE SEQUENCE [LARGE SCALE GENOMIC DNA]</scope>
    <source>
        <strain evidence="14 15">DSM 17505</strain>
    </source>
</reference>
<evidence type="ECO:0000256" key="6">
    <source>
        <dbReference type="ARBA" id="ARBA00022692"/>
    </source>
</evidence>
<evidence type="ECO:0000313" key="15">
    <source>
        <dbReference type="Proteomes" id="UP000294359"/>
    </source>
</evidence>
<dbReference type="RefSeq" id="WP_134384943.1">
    <property type="nucleotide sequence ID" value="NZ_BMWW01000001.1"/>
</dbReference>
<dbReference type="PANTHER" id="PTHR30386">
    <property type="entry name" value="MEMBRANE FUSION SUBUNIT OF EMRAB-TOLC MULTIDRUG EFFLUX PUMP"/>
    <property type="match status" value="1"/>
</dbReference>
<keyword evidence="3 9" id="KW-0813">Transport</keyword>
<evidence type="ECO:0000256" key="7">
    <source>
        <dbReference type="ARBA" id="ARBA00022989"/>
    </source>
</evidence>
<keyword evidence="10" id="KW-0175">Coiled coil</keyword>
<feature type="transmembrane region" description="Helical" evidence="9">
    <location>
        <begin position="34"/>
        <end position="52"/>
    </location>
</feature>
<evidence type="ECO:0000256" key="2">
    <source>
        <dbReference type="ARBA" id="ARBA00009477"/>
    </source>
</evidence>
<keyword evidence="4 9" id="KW-1003">Cell membrane</keyword>
<dbReference type="NCBIfam" id="TIGR01843">
    <property type="entry name" value="type_I_hlyD"/>
    <property type="match status" value="1"/>
</dbReference>
<evidence type="ECO:0000313" key="16">
    <source>
        <dbReference type="Proteomes" id="UP000619512"/>
    </source>
</evidence>
<protein>
    <recommendedName>
        <fullName evidence="9">Membrane fusion protein (MFP) family protein</fullName>
    </recommendedName>
</protein>
<dbReference type="InterPro" id="IPR050739">
    <property type="entry name" value="MFP"/>
</dbReference>
<keyword evidence="13" id="KW-0645">Protease</keyword>
<evidence type="ECO:0000256" key="10">
    <source>
        <dbReference type="SAM" id="Coils"/>
    </source>
</evidence>
<dbReference type="GO" id="GO:0005886">
    <property type="term" value="C:plasma membrane"/>
    <property type="evidence" value="ECO:0007669"/>
    <property type="project" value="UniProtKB-SubCell"/>
</dbReference>
<evidence type="ECO:0000313" key="13">
    <source>
        <dbReference type="EMBL" id="GGY73677.1"/>
    </source>
</evidence>
<feature type="domain" description="AprE-like long alpha-helical hairpin" evidence="11">
    <location>
        <begin position="108"/>
        <end position="295"/>
    </location>
</feature>
<proteinExistence type="inferred from homology"/>
<evidence type="ECO:0000256" key="9">
    <source>
        <dbReference type="RuleBase" id="RU365093"/>
    </source>
</evidence>
<feature type="domain" description="AprE-like beta-barrel" evidence="12">
    <location>
        <begin position="339"/>
        <end position="430"/>
    </location>
</feature>
<dbReference type="Gene3D" id="2.40.50.100">
    <property type="match status" value="1"/>
</dbReference>
<keyword evidence="5 9" id="KW-0997">Cell inner membrane</keyword>
<dbReference type="EMBL" id="CP038026">
    <property type="protein sequence ID" value="QBQ36663.1"/>
    <property type="molecule type" value="Genomic_DNA"/>
</dbReference>
<accession>A0A4P7BEQ3</accession>
<gene>
    <name evidence="13" type="primary">hasE</name>
    <name evidence="14" type="ORF">E1742_11175</name>
    <name evidence="13" type="ORF">GCM10007388_02350</name>
</gene>
<keyword evidence="6 9" id="KW-0812">Transmembrane</keyword>
<keyword evidence="8 9" id="KW-0472">Membrane</keyword>
<dbReference type="Proteomes" id="UP000619512">
    <property type="component" value="Unassembled WGS sequence"/>
</dbReference>
<evidence type="ECO:0000256" key="5">
    <source>
        <dbReference type="ARBA" id="ARBA00022519"/>
    </source>
</evidence>
<comment type="similarity">
    <text evidence="2 9">Belongs to the membrane fusion protein (MFP) (TC 8.A.1) family.</text>
</comment>
<dbReference type="Pfam" id="PF26002">
    <property type="entry name" value="Beta-barrel_AprE"/>
    <property type="match status" value="1"/>
</dbReference>
<dbReference type="SUPFAM" id="SSF111369">
    <property type="entry name" value="HlyD-like secretion proteins"/>
    <property type="match status" value="1"/>
</dbReference>
<evidence type="ECO:0000259" key="12">
    <source>
        <dbReference type="Pfam" id="PF26002"/>
    </source>
</evidence>
<dbReference type="GO" id="GO:0008237">
    <property type="term" value="F:metallopeptidase activity"/>
    <property type="evidence" value="ECO:0007669"/>
    <property type="project" value="UniProtKB-KW"/>
</dbReference>
<dbReference type="InterPro" id="IPR058982">
    <property type="entry name" value="Beta-barrel_AprE"/>
</dbReference>
<keyword evidence="15" id="KW-1185">Reference proteome</keyword>
<dbReference type="OrthoDB" id="9775513at2"/>
<dbReference type="Proteomes" id="UP000294359">
    <property type="component" value="Chromosome"/>
</dbReference>
<reference evidence="13" key="3">
    <citation type="submission" date="2022-12" db="EMBL/GenBank/DDBJ databases">
        <authorList>
            <person name="Sun Q."/>
            <person name="Kim S."/>
        </authorList>
    </citation>
    <scope>NUCLEOTIDE SEQUENCE</scope>
    <source>
        <strain evidence="13">KCTC 12344</strain>
    </source>
</reference>
<comment type="subcellular location">
    <subcellularLocation>
        <location evidence="1 9">Cell inner membrane</location>
        <topology evidence="1 9">Single-pass membrane protein</topology>
    </subcellularLocation>
</comment>
<keyword evidence="13" id="KW-0482">Metalloprotease</keyword>
<dbReference type="InterPro" id="IPR010129">
    <property type="entry name" value="T1SS_HlyD"/>
</dbReference>
<organism evidence="13 16">
    <name type="scientific">Pseudoduganella plicata</name>
    <dbReference type="NCBI Taxonomy" id="321984"/>
    <lineage>
        <taxon>Bacteria</taxon>
        <taxon>Pseudomonadati</taxon>
        <taxon>Pseudomonadota</taxon>
        <taxon>Betaproteobacteria</taxon>
        <taxon>Burkholderiales</taxon>
        <taxon>Oxalobacteraceae</taxon>
        <taxon>Telluria group</taxon>
        <taxon>Pseudoduganella</taxon>
    </lineage>
</organism>
<sequence length="453" mass="49851">MSSIIERKEPAADVVSHEITPVAVNTDPSGFARAGWLIVLVGFVGFLIWAFFAPLDKGVPMPGYVTKQSNRQAVQHLQGGTVRELLVRDGAVVKAGQVLVRLDNVTANAQFEITNVQYLSARGTEARLVAERDGAAKVTFPAELLEKQQDPRVADVIATQTQLFNSRQTSLRNELAAVDENIAGLKVQMQGLQESRDAKKQQMAILKEQLGGMRDLARDGYVARNRLLDLERTYAQLSGQMSEDIGNIGRTQRQIMELSLRRAQRLQDYQKEVRTSLVEVQREADGQGARLVAQRQDLKNVEVRAPVSGTVVNLAVFTQGGVVGPGFKMMDIVPSEDPLVVEGQLAVNLVDKVHNGLPVQLTFSSVNSVHTPHVQGEIVNVAADRTVDERTGAAHFVVRARVTPEGMKEIEKVKLAIRSGMPVEMFVKTGERSMMSYLFKPLLDRAHTSLSEE</sequence>
<evidence type="ECO:0000256" key="1">
    <source>
        <dbReference type="ARBA" id="ARBA00004377"/>
    </source>
</evidence>
<dbReference type="GO" id="GO:0015031">
    <property type="term" value="P:protein transport"/>
    <property type="evidence" value="ECO:0007669"/>
    <property type="project" value="InterPro"/>
</dbReference>
<feature type="coiled-coil region" evidence="10">
    <location>
        <begin position="175"/>
        <end position="209"/>
    </location>
</feature>
<dbReference type="PRINTS" id="PR01490">
    <property type="entry name" value="RTXTOXIND"/>
</dbReference>
<evidence type="ECO:0000256" key="4">
    <source>
        <dbReference type="ARBA" id="ARBA00022475"/>
    </source>
</evidence>
<keyword evidence="7 9" id="KW-1133">Transmembrane helix</keyword>
<keyword evidence="13" id="KW-0378">Hydrolase</keyword>
<dbReference type="PANTHER" id="PTHR30386:SF17">
    <property type="entry name" value="ALKALINE PROTEASE SECRETION PROTEIN APRE"/>
    <property type="match status" value="1"/>
</dbReference>
<evidence type="ECO:0000313" key="14">
    <source>
        <dbReference type="EMBL" id="QBQ36663.1"/>
    </source>
</evidence>